<accession>A0A1R1QFG1</accession>
<proteinExistence type="predicted"/>
<gene>
    <name evidence="3" type="ORF">BW143_15940</name>
</gene>
<evidence type="ECO:0000313" key="3">
    <source>
        <dbReference type="EMBL" id="OMI02531.1"/>
    </source>
</evidence>
<dbReference type="OrthoDB" id="2957368at2"/>
<keyword evidence="1" id="KW-0802">TPR repeat</keyword>
<sequence length="370" mass="43618">MSKVASEIVAGILNELHLAIKKQEADQATKLFHQAKSMFDGMEENQNVLLYFSLLEERYKMMLYDIKGERLPYRSRFNDDSLEYARQTDHMIDFYFYFFEAMYESYNKNFERAISLYKVAEKKLSKIPDEIEAAEFYSKVASLYMSLRQSVVSLNYINQAINIYKGHKGYEKKLAISMVVMATNYMHMGRYNDAEAYYDRAISISKELNDHFLEVMLYHNVSIVYSVADRPHDCINALRKPLSNESWCSSGYLINSIYMITRELFKIGKNDEAHIYYQKGLKELKRRENKIYEAKLNIVYELYSKNTSESIDNCRSYLHYLIERNDLDGAIELSLIISKHYEENEDYQEALEFAKKAIQAENKMKRLEGI</sequence>
<dbReference type="Pfam" id="PF13424">
    <property type="entry name" value="TPR_12"/>
    <property type="match status" value="1"/>
</dbReference>
<dbReference type="InterPro" id="IPR019734">
    <property type="entry name" value="TPR_rpt"/>
</dbReference>
<accession>A0A1R1RQ62</accession>
<comment type="caution">
    <text evidence="3">The sequence shown here is derived from an EMBL/GenBank/DDBJ whole genome shotgun (WGS) entry which is preliminary data.</text>
</comment>
<dbReference type="AlphaFoldDB" id="A0A1R1RQ62"/>
<dbReference type="PROSITE" id="PS50005">
    <property type="entry name" value="TPR"/>
    <property type="match status" value="1"/>
</dbReference>
<organism evidence="3 4">
    <name type="scientific">Bacillus swezeyi</name>
    <dbReference type="NCBI Taxonomy" id="1925020"/>
    <lineage>
        <taxon>Bacteria</taxon>
        <taxon>Bacillati</taxon>
        <taxon>Bacillota</taxon>
        <taxon>Bacilli</taxon>
        <taxon>Bacillales</taxon>
        <taxon>Bacillaceae</taxon>
        <taxon>Bacillus</taxon>
    </lineage>
</organism>
<reference evidence="3 4" key="1">
    <citation type="submission" date="2017-01" db="EMBL/GenBank/DDBJ databases">
        <title>Bacillus phylogenomics.</title>
        <authorList>
            <person name="Dunlap C."/>
        </authorList>
    </citation>
    <scope>NUCLEOTIDE SEQUENCE [LARGE SCALE GENOMIC DNA]</scope>
    <source>
        <strain evidence="3 4">NRRL B-41282</strain>
    </source>
</reference>
<feature type="coiled-coil region" evidence="2">
    <location>
        <begin position="337"/>
        <end position="364"/>
    </location>
</feature>
<dbReference type="SUPFAM" id="SSF48452">
    <property type="entry name" value="TPR-like"/>
    <property type="match status" value="2"/>
</dbReference>
<dbReference type="Gene3D" id="1.25.40.10">
    <property type="entry name" value="Tetratricopeptide repeat domain"/>
    <property type="match status" value="1"/>
</dbReference>
<dbReference type="InterPro" id="IPR011990">
    <property type="entry name" value="TPR-like_helical_dom_sf"/>
</dbReference>
<dbReference type="Proteomes" id="UP000187367">
    <property type="component" value="Unassembled WGS sequence"/>
</dbReference>
<evidence type="ECO:0000256" key="1">
    <source>
        <dbReference type="PROSITE-ProRule" id="PRU00339"/>
    </source>
</evidence>
<keyword evidence="4" id="KW-1185">Reference proteome</keyword>
<name>A0A1R1RQ62_9BACI</name>
<keyword evidence="2" id="KW-0175">Coiled coil</keyword>
<protein>
    <submittedName>
        <fullName evidence="3">Aspartate phosphatase</fullName>
    </submittedName>
</protein>
<dbReference type="SMART" id="SM00028">
    <property type="entry name" value="TPR"/>
    <property type="match status" value="3"/>
</dbReference>
<evidence type="ECO:0000313" key="4">
    <source>
        <dbReference type="Proteomes" id="UP000187367"/>
    </source>
</evidence>
<dbReference type="Pfam" id="PF18801">
    <property type="entry name" value="RapH_N"/>
    <property type="match status" value="1"/>
</dbReference>
<dbReference type="EMBL" id="MTJL01000031">
    <property type="protein sequence ID" value="OMI02531.1"/>
    <property type="molecule type" value="Genomic_DNA"/>
</dbReference>
<dbReference type="RefSeq" id="WP_076762237.1">
    <property type="nucleotide sequence ID" value="NZ_JARMMH010000013.1"/>
</dbReference>
<evidence type="ECO:0000256" key="2">
    <source>
        <dbReference type="SAM" id="Coils"/>
    </source>
</evidence>
<feature type="repeat" description="TPR" evidence="1">
    <location>
        <begin position="175"/>
        <end position="208"/>
    </location>
</feature>